<accession>A0A024HEP5</accession>
<dbReference type="Proteomes" id="UP000025241">
    <property type="component" value="Chromosome I"/>
</dbReference>
<dbReference type="AlphaFoldDB" id="A0A024HEP5"/>
<protein>
    <submittedName>
        <fullName evidence="1">Uncharacterized protein</fullName>
    </submittedName>
</protein>
<reference evidence="1 2" key="2">
    <citation type="submission" date="2014-05" db="EMBL/GenBank/DDBJ databases">
        <title>Genome sequence of the 3-chlorobenzoate degrading bacterium Pseudomonas knackmussii B13 shows multiple evidence for horizontal gene transfer.</title>
        <authorList>
            <person name="Miyazaki R."/>
            <person name="Bertelli C."/>
            <person name="Falquet L."/>
            <person name="Robinson-Rechavi M."/>
            <person name="Gharib W."/>
            <person name="Roy S."/>
            <person name="Van der Meer J.R."/>
        </authorList>
    </citation>
    <scope>NUCLEOTIDE SEQUENCE [LARGE SCALE GENOMIC DNA]</scope>
    <source>
        <strain evidence="1 2">B13</strain>
    </source>
</reference>
<evidence type="ECO:0000313" key="2">
    <source>
        <dbReference type="Proteomes" id="UP000025241"/>
    </source>
</evidence>
<proteinExistence type="predicted"/>
<evidence type="ECO:0000313" key="1">
    <source>
        <dbReference type="EMBL" id="CDF82938.1"/>
    </source>
</evidence>
<dbReference type="KEGG" id="pkc:PKB_1577"/>
<reference evidence="1 2" key="1">
    <citation type="submission" date="2013-03" db="EMBL/GenBank/DDBJ databases">
        <authorList>
            <person name="Linke B."/>
        </authorList>
    </citation>
    <scope>NUCLEOTIDE SEQUENCE [LARGE SCALE GENOMIC DNA]</scope>
    <source>
        <strain evidence="1 2">B13</strain>
    </source>
</reference>
<keyword evidence="2" id="KW-1185">Reference proteome</keyword>
<name>A0A024HEP5_PSEKB</name>
<sequence length="30" mass="3451">MDVAKAPQYRDVPDPYVGASALVTFWRLRK</sequence>
<organism evidence="1 2">
    <name type="scientific">Pseudomonas knackmussii (strain DSM 6978 / CCUG 54928 / LMG 23759 / B13)</name>
    <dbReference type="NCBI Taxonomy" id="1301098"/>
    <lineage>
        <taxon>Bacteria</taxon>
        <taxon>Pseudomonadati</taxon>
        <taxon>Pseudomonadota</taxon>
        <taxon>Gammaproteobacteria</taxon>
        <taxon>Pseudomonadales</taxon>
        <taxon>Pseudomonadaceae</taxon>
        <taxon>Pseudomonas</taxon>
    </lineage>
</organism>
<dbReference type="HOGENOM" id="CLU_3404955_0_0_6"/>
<dbReference type="STRING" id="1301098.PKB_1577"/>
<dbReference type="EMBL" id="HG322950">
    <property type="protein sequence ID" value="CDF82938.1"/>
    <property type="molecule type" value="Genomic_DNA"/>
</dbReference>
<gene>
    <name evidence="1" type="ORF">PKB_1577</name>
</gene>